<name>A0A4C1ZRE1_EUMVA</name>
<gene>
    <name evidence="1" type="ORF">EVAR_71133_1</name>
</gene>
<protein>
    <submittedName>
        <fullName evidence="1">Uncharacterized protein</fullName>
    </submittedName>
</protein>
<reference evidence="1 2" key="1">
    <citation type="journal article" date="2019" name="Commun. Biol.">
        <title>The bagworm genome reveals a unique fibroin gene that provides high tensile strength.</title>
        <authorList>
            <person name="Kono N."/>
            <person name="Nakamura H."/>
            <person name="Ohtoshi R."/>
            <person name="Tomita M."/>
            <person name="Numata K."/>
            <person name="Arakawa K."/>
        </authorList>
    </citation>
    <scope>NUCLEOTIDE SEQUENCE [LARGE SCALE GENOMIC DNA]</scope>
</reference>
<dbReference type="Proteomes" id="UP000299102">
    <property type="component" value="Unassembled WGS sequence"/>
</dbReference>
<dbReference type="EMBL" id="BGZK01001985">
    <property type="protein sequence ID" value="GBP89247.1"/>
    <property type="molecule type" value="Genomic_DNA"/>
</dbReference>
<comment type="caution">
    <text evidence="1">The sequence shown here is derived from an EMBL/GenBank/DDBJ whole genome shotgun (WGS) entry which is preliminary data.</text>
</comment>
<dbReference type="AlphaFoldDB" id="A0A4C1ZRE1"/>
<proteinExistence type="predicted"/>
<evidence type="ECO:0000313" key="2">
    <source>
        <dbReference type="Proteomes" id="UP000299102"/>
    </source>
</evidence>
<sequence length="117" mass="13400">MVHSAFFPFNELNPPHKTSYSKRFVTDWGLLWGCECPWVSKTIFCLMIRFLPCPLNVLFRTKRSALVTPLELRDSMGGSYHILSGGLPAGLPLEYPIKETVVERLFCQSFNHCDIAY</sequence>
<keyword evidence="2" id="KW-1185">Reference proteome</keyword>
<accession>A0A4C1ZRE1</accession>
<organism evidence="1 2">
    <name type="scientific">Eumeta variegata</name>
    <name type="common">Bagworm moth</name>
    <name type="synonym">Eumeta japonica</name>
    <dbReference type="NCBI Taxonomy" id="151549"/>
    <lineage>
        <taxon>Eukaryota</taxon>
        <taxon>Metazoa</taxon>
        <taxon>Ecdysozoa</taxon>
        <taxon>Arthropoda</taxon>
        <taxon>Hexapoda</taxon>
        <taxon>Insecta</taxon>
        <taxon>Pterygota</taxon>
        <taxon>Neoptera</taxon>
        <taxon>Endopterygota</taxon>
        <taxon>Lepidoptera</taxon>
        <taxon>Glossata</taxon>
        <taxon>Ditrysia</taxon>
        <taxon>Tineoidea</taxon>
        <taxon>Psychidae</taxon>
        <taxon>Oiketicinae</taxon>
        <taxon>Eumeta</taxon>
    </lineage>
</organism>
<evidence type="ECO:0000313" key="1">
    <source>
        <dbReference type="EMBL" id="GBP89247.1"/>
    </source>
</evidence>